<evidence type="ECO:0000313" key="3">
    <source>
        <dbReference type="EMBL" id="RVW94083.1"/>
    </source>
</evidence>
<feature type="compositionally biased region" description="Polar residues" evidence="1">
    <location>
        <begin position="1"/>
        <end position="21"/>
    </location>
</feature>
<dbReference type="EMBL" id="QGNW01001554">
    <property type="protein sequence ID" value="RVW36904.1"/>
    <property type="molecule type" value="Genomic_DNA"/>
</dbReference>
<gene>
    <name evidence="3" type="ORF">CK203_038255</name>
    <name evidence="2" type="ORF">CK203_104807</name>
</gene>
<dbReference type="EMBL" id="QGNW01000124">
    <property type="protein sequence ID" value="RVW94083.1"/>
    <property type="molecule type" value="Genomic_DNA"/>
</dbReference>
<sequence length="43" mass="4639">MASTPVQPQFIASTGNRSLSNAPLIENPESDQIVVPDVNEDEK</sequence>
<proteinExistence type="predicted"/>
<evidence type="ECO:0000256" key="1">
    <source>
        <dbReference type="SAM" id="MobiDB-lite"/>
    </source>
</evidence>
<organism evidence="2 4">
    <name type="scientific">Vitis vinifera</name>
    <name type="common">Grape</name>
    <dbReference type="NCBI Taxonomy" id="29760"/>
    <lineage>
        <taxon>Eukaryota</taxon>
        <taxon>Viridiplantae</taxon>
        <taxon>Streptophyta</taxon>
        <taxon>Embryophyta</taxon>
        <taxon>Tracheophyta</taxon>
        <taxon>Spermatophyta</taxon>
        <taxon>Magnoliopsida</taxon>
        <taxon>eudicotyledons</taxon>
        <taxon>Gunneridae</taxon>
        <taxon>Pentapetalae</taxon>
        <taxon>rosids</taxon>
        <taxon>Vitales</taxon>
        <taxon>Vitaceae</taxon>
        <taxon>Viteae</taxon>
        <taxon>Vitis</taxon>
    </lineage>
</organism>
<feature type="region of interest" description="Disordered" evidence="1">
    <location>
        <begin position="1"/>
        <end position="43"/>
    </location>
</feature>
<name>A0A438DN92_VITVI</name>
<comment type="caution">
    <text evidence="2">The sequence shown here is derived from an EMBL/GenBank/DDBJ whole genome shotgun (WGS) entry which is preliminary data.</text>
</comment>
<reference evidence="2 4" key="1">
    <citation type="journal article" date="2018" name="PLoS Genet.">
        <title>Population sequencing reveals clonal diversity and ancestral inbreeding in the grapevine cultivar Chardonnay.</title>
        <authorList>
            <person name="Roach M.J."/>
            <person name="Johnson D.L."/>
            <person name="Bohlmann J."/>
            <person name="van Vuuren H.J."/>
            <person name="Jones S.J."/>
            <person name="Pretorius I.S."/>
            <person name="Schmidt S.A."/>
            <person name="Borneman A.R."/>
        </authorList>
    </citation>
    <scope>NUCLEOTIDE SEQUENCE [LARGE SCALE GENOMIC DNA]</scope>
    <source>
        <strain evidence="4">cv. Chardonnay</strain>
        <strain evidence="2">I10V1</strain>
        <tissue evidence="2">Leaf</tissue>
    </source>
</reference>
<dbReference type="Proteomes" id="UP000288805">
    <property type="component" value="Unassembled WGS sequence"/>
</dbReference>
<dbReference type="AlphaFoldDB" id="A0A438DN92"/>
<protein>
    <submittedName>
        <fullName evidence="2">Uncharacterized protein</fullName>
    </submittedName>
</protein>
<accession>A0A438DN92</accession>
<evidence type="ECO:0000313" key="2">
    <source>
        <dbReference type="EMBL" id="RVW36904.1"/>
    </source>
</evidence>
<evidence type="ECO:0000313" key="4">
    <source>
        <dbReference type="Proteomes" id="UP000288805"/>
    </source>
</evidence>